<sequence length="212" mass="24836">MKLLKLIIFTLSYTINANDQIFQWIDQCYRKELQNPASIIQDKKEDDPETLIMFFLCDSASNHMQNLASNLLSKINQILDNASQNSQIYPILCIKSVRFESEVIISISKEICGLVNFVLAKPSQDVVINARNLLIGIIFDNEYTNPNINNRLEFVKRLENKISNYSDDNYEHCIYKNISQNDYFLYFRKLIVEIMHNKMKFLIENEANDFVN</sequence>
<name>A0A5C0UG01_9PROT</name>
<dbReference type="Proteomes" id="UP000325155">
    <property type="component" value="Chromosome"/>
</dbReference>
<keyword evidence="2" id="KW-1185">Reference proteome</keyword>
<dbReference type="RefSeq" id="WP_148981039.1">
    <property type="nucleotide sequence ID" value="NZ_CP043315.1"/>
</dbReference>
<dbReference type="KEGG" id="cip:FZC35_02315"/>
<organism evidence="1 2">
    <name type="scientific">Candidatus Cytomitobacter indipagum</name>
    <dbReference type="NCBI Taxonomy" id="2601575"/>
    <lineage>
        <taxon>Bacteria</taxon>
        <taxon>Pseudomonadati</taxon>
        <taxon>Pseudomonadota</taxon>
        <taxon>Alphaproteobacteria</taxon>
        <taxon>Holosporales</taxon>
        <taxon>Holosporaceae</taxon>
        <taxon>Candidatus Cytomitobacter</taxon>
    </lineage>
</organism>
<reference evidence="1 2" key="1">
    <citation type="submission" date="2019-08" db="EMBL/GenBank/DDBJ databases">
        <title>Highly reduced genomes of protist endosymbionts show evolutionary convergence.</title>
        <authorList>
            <person name="George E."/>
            <person name="Husnik F."/>
            <person name="Tashyreva D."/>
            <person name="Prokopchuk G."/>
            <person name="Horak A."/>
            <person name="Kwong W.K."/>
            <person name="Lukes J."/>
            <person name="Keeling P.J."/>
        </authorList>
    </citation>
    <scope>NUCLEOTIDE SEQUENCE [LARGE SCALE GENOMIC DNA]</scope>
    <source>
        <strain evidence="1">1605</strain>
    </source>
</reference>
<protein>
    <submittedName>
        <fullName evidence="1">Uncharacterized protein</fullName>
    </submittedName>
</protein>
<gene>
    <name evidence="1" type="ORF">FZC35_02315</name>
</gene>
<evidence type="ECO:0000313" key="2">
    <source>
        <dbReference type="Proteomes" id="UP000325155"/>
    </source>
</evidence>
<proteinExistence type="predicted"/>
<evidence type="ECO:0000313" key="1">
    <source>
        <dbReference type="EMBL" id="QEK38192.1"/>
    </source>
</evidence>
<dbReference type="AlphaFoldDB" id="A0A5C0UG01"/>
<accession>A0A5C0UG01</accession>
<dbReference type="EMBL" id="CP043315">
    <property type="protein sequence ID" value="QEK38192.1"/>
    <property type="molecule type" value="Genomic_DNA"/>
</dbReference>